<evidence type="ECO:0000256" key="5">
    <source>
        <dbReference type="ARBA" id="ARBA00023163"/>
    </source>
</evidence>
<dbReference type="SMART" id="SM00342">
    <property type="entry name" value="HTH_ARAC"/>
    <property type="match status" value="1"/>
</dbReference>
<evidence type="ECO:0000256" key="3">
    <source>
        <dbReference type="ARBA" id="ARBA00023015"/>
    </source>
</evidence>
<dbReference type="InterPro" id="IPR018060">
    <property type="entry name" value="HTH_AraC"/>
</dbReference>
<dbReference type="InterPro" id="IPR001789">
    <property type="entry name" value="Sig_transdc_resp-reg_receiver"/>
</dbReference>
<dbReference type="CDD" id="cd19920">
    <property type="entry name" value="REC_PA4781-like"/>
    <property type="match status" value="1"/>
</dbReference>
<keyword evidence="11" id="KW-1185">Reference proteome</keyword>
<gene>
    <name evidence="10" type="ORF">ACFOY1_20715</name>
</gene>
<evidence type="ECO:0000256" key="6">
    <source>
        <dbReference type="PROSITE-ProRule" id="PRU00169"/>
    </source>
</evidence>
<reference evidence="11" key="1">
    <citation type="journal article" date="2019" name="Int. J. Syst. Evol. Microbiol.">
        <title>The Global Catalogue of Microorganisms (GCM) 10K type strain sequencing project: providing services to taxonomists for standard genome sequencing and annotation.</title>
        <authorList>
            <consortium name="The Broad Institute Genomics Platform"/>
            <consortium name="The Broad Institute Genome Sequencing Center for Infectious Disease"/>
            <person name="Wu L."/>
            <person name="Ma J."/>
        </authorList>
    </citation>
    <scope>NUCLEOTIDE SEQUENCE [LARGE SCALE GENOMIC DNA]</scope>
    <source>
        <strain evidence="11">LMG 24813</strain>
    </source>
</reference>
<keyword evidence="3" id="KW-0805">Transcription regulation</keyword>
<dbReference type="PROSITE" id="PS50110">
    <property type="entry name" value="RESPONSE_REGULATORY"/>
    <property type="match status" value="1"/>
</dbReference>
<dbReference type="PANTHER" id="PTHR48111">
    <property type="entry name" value="REGULATOR OF RPOS"/>
    <property type="match status" value="1"/>
</dbReference>
<sequence length="274" mass="29574">MSVSAPAAPHAHILIVDDGPDELRLLVETLRRANYRLSVAFDGAQGYDRAIAGRPDLILMDVRMPRMDGHATCRRLKANPATAHIPVIFLSSAAQAGERLAGLQSGGVDYVIKPYSAEEVLARVQIHLALASGNPAPKAVQETFSLDDDEVLVQATKRYLANHFTDTPALESVARALGTSEKRLSHAFRQSLGMTVFEYFRGERMAYAQRLLATTSLSIVAIADAVGFSSAANFSTAFREHAGMSPSTYRSSKRGHEPAAVQDQGDSSASLSEY</sequence>
<feature type="region of interest" description="Disordered" evidence="7">
    <location>
        <begin position="244"/>
        <end position="274"/>
    </location>
</feature>
<name>A0ABV8P5G2_9BURK</name>
<keyword evidence="5" id="KW-0804">Transcription</keyword>
<keyword evidence="4" id="KW-0238">DNA-binding</keyword>
<proteinExistence type="predicted"/>
<organism evidence="10 11">
    <name type="scientific">Candidimonas humi</name>
    <dbReference type="NCBI Taxonomy" id="683355"/>
    <lineage>
        <taxon>Bacteria</taxon>
        <taxon>Pseudomonadati</taxon>
        <taxon>Pseudomonadota</taxon>
        <taxon>Betaproteobacteria</taxon>
        <taxon>Burkholderiales</taxon>
        <taxon>Alcaligenaceae</taxon>
        <taxon>Candidimonas</taxon>
    </lineage>
</organism>
<feature type="domain" description="Response regulatory" evidence="9">
    <location>
        <begin position="12"/>
        <end position="128"/>
    </location>
</feature>
<evidence type="ECO:0000256" key="1">
    <source>
        <dbReference type="ARBA" id="ARBA00022553"/>
    </source>
</evidence>
<comment type="caution">
    <text evidence="10">The sequence shown here is derived from an EMBL/GenBank/DDBJ whole genome shotgun (WGS) entry which is preliminary data.</text>
</comment>
<evidence type="ECO:0000256" key="7">
    <source>
        <dbReference type="SAM" id="MobiDB-lite"/>
    </source>
</evidence>
<evidence type="ECO:0000256" key="2">
    <source>
        <dbReference type="ARBA" id="ARBA00023012"/>
    </source>
</evidence>
<dbReference type="Pfam" id="PF00072">
    <property type="entry name" value="Response_reg"/>
    <property type="match status" value="1"/>
</dbReference>
<evidence type="ECO:0000313" key="11">
    <source>
        <dbReference type="Proteomes" id="UP001595848"/>
    </source>
</evidence>
<dbReference type="PROSITE" id="PS00041">
    <property type="entry name" value="HTH_ARAC_FAMILY_1"/>
    <property type="match status" value="1"/>
</dbReference>
<dbReference type="Pfam" id="PF12833">
    <property type="entry name" value="HTH_18"/>
    <property type="match status" value="1"/>
</dbReference>
<keyword evidence="2" id="KW-0902">Two-component regulatory system</keyword>
<evidence type="ECO:0000313" key="10">
    <source>
        <dbReference type="EMBL" id="MFC4203383.1"/>
    </source>
</evidence>
<feature type="compositionally biased region" description="Polar residues" evidence="7">
    <location>
        <begin position="264"/>
        <end position="274"/>
    </location>
</feature>
<dbReference type="PROSITE" id="PS01124">
    <property type="entry name" value="HTH_ARAC_FAMILY_2"/>
    <property type="match status" value="1"/>
</dbReference>
<protein>
    <submittedName>
        <fullName evidence="10">Response regulator</fullName>
    </submittedName>
</protein>
<evidence type="ECO:0000259" key="9">
    <source>
        <dbReference type="PROSITE" id="PS50110"/>
    </source>
</evidence>
<dbReference type="RefSeq" id="WP_217966510.1">
    <property type="nucleotide sequence ID" value="NZ_JAHTBN010000015.1"/>
</dbReference>
<keyword evidence="1 6" id="KW-0597">Phosphoprotein</keyword>
<feature type="modified residue" description="4-aspartylphosphate" evidence="6">
    <location>
        <position position="61"/>
    </location>
</feature>
<dbReference type="SMART" id="SM00448">
    <property type="entry name" value="REC"/>
    <property type="match status" value="1"/>
</dbReference>
<dbReference type="PANTHER" id="PTHR48111:SF1">
    <property type="entry name" value="TWO-COMPONENT RESPONSE REGULATOR ORR33"/>
    <property type="match status" value="1"/>
</dbReference>
<evidence type="ECO:0000259" key="8">
    <source>
        <dbReference type="PROSITE" id="PS01124"/>
    </source>
</evidence>
<dbReference type="EMBL" id="JBHSBV010000012">
    <property type="protein sequence ID" value="MFC4203383.1"/>
    <property type="molecule type" value="Genomic_DNA"/>
</dbReference>
<evidence type="ECO:0000256" key="4">
    <source>
        <dbReference type="ARBA" id="ARBA00023125"/>
    </source>
</evidence>
<dbReference type="InterPro" id="IPR018062">
    <property type="entry name" value="HTH_AraC-typ_CS"/>
</dbReference>
<dbReference type="InterPro" id="IPR039420">
    <property type="entry name" value="WalR-like"/>
</dbReference>
<feature type="domain" description="HTH araC/xylS-type" evidence="8">
    <location>
        <begin position="154"/>
        <end position="252"/>
    </location>
</feature>
<dbReference type="Proteomes" id="UP001595848">
    <property type="component" value="Unassembled WGS sequence"/>
</dbReference>
<accession>A0ABV8P5G2</accession>